<protein>
    <submittedName>
        <fullName evidence="1">Uncharacterized protein</fullName>
    </submittedName>
</protein>
<proteinExistence type="predicted"/>
<sequence length="99" mass="11526">MRGSRNGLCENSCNRATGSYLHWIFKLINLVLNENFSKKSLPKIDLNRMLAKLYKFKKPRDSIQYCVAENFLAKKLINVRLKGRTIFRSNLPGYNCIIN</sequence>
<accession>A0A3M7PW73</accession>
<evidence type="ECO:0000313" key="2">
    <source>
        <dbReference type="Proteomes" id="UP000276133"/>
    </source>
</evidence>
<keyword evidence="2" id="KW-1185">Reference proteome</keyword>
<reference evidence="1 2" key="1">
    <citation type="journal article" date="2018" name="Sci. Rep.">
        <title>Genomic signatures of local adaptation to the degree of environmental predictability in rotifers.</title>
        <authorList>
            <person name="Franch-Gras L."/>
            <person name="Hahn C."/>
            <person name="Garcia-Roger E.M."/>
            <person name="Carmona M.J."/>
            <person name="Serra M."/>
            <person name="Gomez A."/>
        </authorList>
    </citation>
    <scope>NUCLEOTIDE SEQUENCE [LARGE SCALE GENOMIC DNA]</scope>
    <source>
        <strain evidence="1">HYR1</strain>
    </source>
</reference>
<name>A0A3M7PW73_BRAPC</name>
<evidence type="ECO:0000313" key="1">
    <source>
        <dbReference type="EMBL" id="RNA03015.1"/>
    </source>
</evidence>
<dbReference type="EMBL" id="REGN01008683">
    <property type="protein sequence ID" value="RNA03015.1"/>
    <property type="molecule type" value="Genomic_DNA"/>
</dbReference>
<comment type="caution">
    <text evidence="1">The sequence shown here is derived from an EMBL/GenBank/DDBJ whole genome shotgun (WGS) entry which is preliminary data.</text>
</comment>
<gene>
    <name evidence="1" type="ORF">BpHYR1_014597</name>
</gene>
<organism evidence="1 2">
    <name type="scientific">Brachionus plicatilis</name>
    <name type="common">Marine rotifer</name>
    <name type="synonym">Brachionus muelleri</name>
    <dbReference type="NCBI Taxonomy" id="10195"/>
    <lineage>
        <taxon>Eukaryota</taxon>
        <taxon>Metazoa</taxon>
        <taxon>Spiralia</taxon>
        <taxon>Gnathifera</taxon>
        <taxon>Rotifera</taxon>
        <taxon>Eurotatoria</taxon>
        <taxon>Monogononta</taxon>
        <taxon>Pseudotrocha</taxon>
        <taxon>Ploima</taxon>
        <taxon>Brachionidae</taxon>
        <taxon>Brachionus</taxon>
    </lineage>
</organism>
<dbReference type="AlphaFoldDB" id="A0A3M7PW73"/>
<dbReference type="Proteomes" id="UP000276133">
    <property type="component" value="Unassembled WGS sequence"/>
</dbReference>